<feature type="coiled-coil region" evidence="2">
    <location>
        <begin position="2"/>
        <end position="86"/>
    </location>
</feature>
<evidence type="ECO:0000313" key="4">
    <source>
        <dbReference type="EMBL" id="POM65890.1"/>
    </source>
</evidence>
<gene>
    <name evidence="4" type="ORF">PHPALM_18329</name>
</gene>
<dbReference type="EMBL" id="NCKW01009849">
    <property type="protein sequence ID" value="POM65890.1"/>
    <property type="molecule type" value="Genomic_DNA"/>
</dbReference>
<dbReference type="Proteomes" id="UP000237271">
    <property type="component" value="Unassembled WGS sequence"/>
</dbReference>
<evidence type="ECO:0000256" key="2">
    <source>
        <dbReference type="SAM" id="Coils"/>
    </source>
</evidence>
<dbReference type="OrthoDB" id="3176171at2759"/>
<name>A0A2P4XK09_9STRA</name>
<dbReference type="Pfam" id="PF00023">
    <property type="entry name" value="Ank"/>
    <property type="match status" value="1"/>
</dbReference>
<protein>
    <submittedName>
        <fullName evidence="4">Kinesin-like protein</fullName>
    </submittedName>
</protein>
<dbReference type="Gene3D" id="1.25.40.20">
    <property type="entry name" value="Ankyrin repeat-containing domain"/>
    <property type="match status" value="1"/>
</dbReference>
<dbReference type="SMART" id="SM00248">
    <property type="entry name" value="ANK"/>
    <property type="match status" value="1"/>
</dbReference>
<dbReference type="InterPro" id="IPR036770">
    <property type="entry name" value="Ankyrin_rpt-contain_sf"/>
</dbReference>
<feature type="coiled-coil region" evidence="2">
    <location>
        <begin position="581"/>
        <end position="615"/>
    </location>
</feature>
<organism evidence="4 5">
    <name type="scientific">Phytophthora palmivora</name>
    <dbReference type="NCBI Taxonomy" id="4796"/>
    <lineage>
        <taxon>Eukaryota</taxon>
        <taxon>Sar</taxon>
        <taxon>Stramenopiles</taxon>
        <taxon>Oomycota</taxon>
        <taxon>Peronosporomycetes</taxon>
        <taxon>Peronosporales</taxon>
        <taxon>Peronosporaceae</taxon>
        <taxon>Phytophthora</taxon>
    </lineage>
</organism>
<feature type="compositionally biased region" description="Basic and acidic residues" evidence="3">
    <location>
        <begin position="1019"/>
        <end position="1032"/>
    </location>
</feature>
<feature type="coiled-coil region" evidence="2">
    <location>
        <begin position="673"/>
        <end position="896"/>
    </location>
</feature>
<keyword evidence="1" id="KW-0040">ANK repeat</keyword>
<evidence type="ECO:0000256" key="3">
    <source>
        <dbReference type="SAM" id="MobiDB-lite"/>
    </source>
</evidence>
<dbReference type="SUPFAM" id="SSF48403">
    <property type="entry name" value="Ankyrin repeat"/>
    <property type="match status" value="1"/>
</dbReference>
<feature type="coiled-coil region" evidence="2">
    <location>
        <begin position="136"/>
        <end position="552"/>
    </location>
</feature>
<comment type="caution">
    <text evidence="4">The sequence shown here is derived from an EMBL/GenBank/DDBJ whole genome shotgun (WGS) entry which is preliminary data.</text>
</comment>
<feature type="region of interest" description="Disordered" evidence="3">
    <location>
        <begin position="1019"/>
        <end position="1088"/>
    </location>
</feature>
<evidence type="ECO:0000313" key="5">
    <source>
        <dbReference type="Proteomes" id="UP000237271"/>
    </source>
</evidence>
<dbReference type="InterPro" id="IPR002110">
    <property type="entry name" value="Ankyrin_rpt"/>
</dbReference>
<dbReference type="PROSITE" id="PS50297">
    <property type="entry name" value="ANK_REP_REGION"/>
    <property type="match status" value="1"/>
</dbReference>
<feature type="repeat" description="ANK" evidence="1">
    <location>
        <begin position="1120"/>
        <end position="1152"/>
    </location>
</feature>
<sequence length="1169" mass="132584">MLIEEKSEVEKVKIQLDRARERTRLELEAALADASTANRDLENSKMLLQQQLDAMTADLKQREDQAQQAENAFAQLKVEIIHLEEANQKTVSQLRDTRDELKEVTQHTAQMHKDISDRDIAIDHLKRSEAAITTEKLLLEQKLEESSSSIKQLEKNAEVSAQNHLEAMKSLKCKAEEEEHKLAEDFEKQLRVKDELLHQLQAEFDDHRAKVNENDRLHSLMLEEKETVLTALRRQIGDQEQNAKLALEEIQEKLSKALANVSELSEEKNKVELEHASAVQECEALHNGIETLRTEKEAMVSEIQSLSERTEQLTMTVKEVNDQNAKLQMKCEQHQAQLSESEEVIKKFTQEIEELQKQNTLQLNEVAELSQNLASAQEANRQAVITHVDELASSTKKIEMLQQELGANKSTVEDLSDKLEKAEGTIRDAESTASHQQEEIRMYKGIQSTLRDELKKLEFDRLELTESLKTEQESKQDVEQKFVEAREEWMEEKKKIGQLSQESISALEKRVDQLAVNVETLSTQKHELEQENESLNTLVAEQDRKMQELEDVFVDRENKIGVLEASINGSAVAQSQLAGTVAELRSNILDLERQLERLQKTASKQESELTEKETVILKRDDIIASLKVRAQSDEAAWDLKSREYKAELEAAYGRVQAFDQLIEEKTAVFAKAKEALVAEKRSLQHRIEEGEEILAQQTSQLMQEIKQLGLTIEEKDIQLRLANESVADLKDRLVRAAENDGSAKVKELQAAMVELESKHKTVEAENVSLKKTKSELKIREEELTRRSNENGVAEEHIKSIRKALEAQQAAADSALKEAKAKAVSEDVLGQVKRKFLTEKVKMQREIQTLTKKFETVSKENEKLVGHHNSRQKIQHHVKVKEENNRLLDQVRQLSDEKSFMSSLLDVAKAMNAEAASDSATLSLVDVAKGENAENGSKALTLVDVAKQTHAPRQTLHQLAQEIEKEDRSRIQVNLESTAKKVSLERQELRSQTIKQAVVAVTQEEEQVAQILLEKVDERKHEVTDLDSNKENNGDDDGDDGYSSFEDDDGTPTKNSKKQKDTVTTAGTNDEEETYDPPPRTTPSESKESKEFLRAVYRADKYQVRDMLASEVVDANVADQHGWSGLHWAASQNHDDILKLLLQNGCEVNAIDQVRPSVCLSILPLNILFT</sequence>
<proteinExistence type="predicted"/>
<dbReference type="PROSITE" id="PS50088">
    <property type="entry name" value="ANK_REPEAT"/>
    <property type="match status" value="1"/>
</dbReference>
<keyword evidence="5" id="KW-1185">Reference proteome</keyword>
<dbReference type="AlphaFoldDB" id="A0A2P4XK09"/>
<evidence type="ECO:0000256" key="1">
    <source>
        <dbReference type="PROSITE-ProRule" id="PRU00023"/>
    </source>
</evidence>
<feature type="compositionally biased region" description="Acidic residues" evidence="3">
    <location>
        <begin position="1033"/>
        <end position="1049"/>
    </location>
</feature>
<reference evidence="4 5" key="1">
    <citation type="journal article" date="2017" name="Genome Biol. Evol.">
        <title>Phytophthora megakarya and P. palmivora, closely related causal agents of cacao black pod rot, underwent increases in genome sizes and gene numbers by different mechanisms.</title>
        <authorList>
            <person name="Ali S.S."/>
            <person name="Shao J."/>
            <person name="Lary D.J."/>
            <person name="Kronmiller B."/>
            <person name="Shen D."/>
            <person name="Strem M.D."/>
            <person name="Amoako-Attah I."/>
            <person name="Akrofi A.Y."/>
            <person name="Begoude B.A."/>
            <person name="Ten Hoopen G.M."/>
            <person name="Coulibaly K."/>
            <person name="Kebe B.I."/>
            <person name="Melnick R.L."/>
            <person name="Guiltinan M.J."/>
            <person name="Tyler B.M."/>
            <person name="Meinhardt L.W."/>
            <person name="Bailey B.A."/>
        </authorList>
    </citation>
    <scope>NUCLEOTIDE SEQUENCE [LARGE SCALE GENOMIC DNA]</scope>
    <source>
        <strain evidence="5">sbr112.9</strain>
    </source>
</reference>
<accession>A0A2P4XK09</accession>
<keyword evidence="2" id="KW-0175">Coiled coil</keyword>